<reference evidence="1" key="1">
    <citation type="journal article" date="2015" name="Nature">
        <title>Complex archaea that bridge the gap between prokaryotes and eukaryotes.</title>
        <authorList>
            <person name="Spang A."/>
            <person name="Saw J.H."/>
            <person name="Jorgensen S.L."/>
            <person name="Zaremba-Niedzwiedzka K."/>
            <person name="Martijn J."/>
            <person name="Lind A.E."/>
            <person name="van Eijk R."/>
            <person name="Schleper C."/>
            <person name="Guy L."/>
            <person name="Ettema T.J."/>
        </authorList>
    </citation>
    <scope>NUCLEOTIDE SEQUENCE</scope>
</reference>
<dbReference type="PROSITE" id="PS51257">
    <property type="entry name" value="PROKAR_LIPOPROTEIN"/>
    <property type="match status" value="1"/>
</dbReference>
<dbReference type="AlphaFoldDB" id="A0A0F8YBP0"/>
<name>A0A0F8YBP0_9ZZZZ</name>
<comment type="caution">
    <text evidence="1">The sequence shown here is derived from an EMBL/GenBank/DDBJ whole genome shotgun (WGS) entry which is preliminary data.</text>
</comment>
<proteinExistence type="predicted"/>
<sequence>MKYINSWGIIPLGAAILLVAALLIISGCTTVEDFVDDAKEEIKKKIRDKVDEVLE</sequence>
<gene>
    <name evidence="1" type="ORF">LCGC14_2917460</name>
</gene>
<organism evidence="1">
    <name type="scientific">marine sediment metagenome</name>
    <dbReference type="NCBI Taxonomy" id="412755"/>
    <lineage>
        <taxon>unclassified sequences</taxon>
        <taxon>metagenomes</taxon>
        <taxon>ecological metagenomes</taxon>
    </lineage>
</organism>
<dbReference type="EMBL" id="LAZR01057892">
    <property type="protein sequence ID" value="KKK71090.1"/>
    <property type="molecule type" value="Genomic_DNA"/>
</dbReference>
<protein>
    <submittedName>
        <fullName evidence="1">Uncharacterized protein</fullName>
    </submittedName>
</protein>
<evidence type="ECO:0000313" key="1">
    <source>
        <dbReference type="EMBL" id="KKK71090.1"/>
    </source>
</evidence>
<accession>A0A0F8YBP0</accession>